<feature type="binding site" evidence="3">
    <location>
        <position position="98"/>
    </location>
    <ligand>
        <name>ATP</name>
        <dbReference type="ChEBI" id="CHEBI:30616"/>
    </ligand>
</feature>
<keyword evidence="4" id="KW-0723">Serine/threonine-protein kinase</keyword>
<dbReference type="AlphaFoldDB" id="A0A8H6XBA4"/>
<dbReference type="GO" id="GO:0004674">
    <property type="term" value="F:protein serine/threonine kinase activity"/>
    <property type="evidence" value="ECO:0007669"/>
    <property type="project" value="UniProtKB-KW"/>
</dbReference>
<evidence type="ECO:0000256" key="1">
    <source>
        <dbReference type="ARBA" id="ARBA00022741"/>
    </source>
</evidence>
<dbReference type="Pfam" id="PF00069">
    <property type="entry name" value="Pkinase"/>
    <property type="match status" value="1"/>
</dbReference>
<dbReference type="GO" id="GO:0005524">
    <property type="term" value="F:ATP binding"/>
    <property type="evidence" value="ECO:0007669"/>
    <property type="project" value="UniProtKB-UniRule"/>
</dbReference>
<dbReference type="Gene3D" id="1.10.510.10">
    <property type="entry name" value="Transferase(Phosphotransferase) domain 1"/>
    <property type="match status" value="1"/>
</dbReference>
<name>A0A8H6XBA4_9AGAR</name>
<keyword evidence="6" id="KW-0418">Kinase</keyword>
<protein>
    <submittedName>
        <fullName evidence="6">Protein kinase domain-containing protein</fullName>
    </submittedName>
</protein>
<dbReference type="SUPFAM" id="SSF56112">
    <property type="entry name" value="Protein kinase-like (PK-like)"/>
    <property type="match status" value="1"/>
</dbReference>
<reference evidence="6" key="1">
    <citation type="submission" date="2020-05" db="EMBL/GenBank/DDBJ databases">
        <title>Mycena genomes resolve the evolution of fungal bioluminescence.</title>
        <authorList>
            <person name="Tsai I.J."/>
        </authorList>
    </citation>
    <scope>NUCLEOTIDE SEQUENCE</scope>
    <source>
        <strain evidence="6">160909Yilan</strain>
    </source>
</reference>
<dbReference type="OrthoDB" id="541276at2759"/>
<keyword evidence="1 3" id="KW-0547">Nucleotide-binding</keyword>
<feature type="domain" description="Protein kinase" evidence="5">
    <location>
        <begin position="64"/>
        <end position="248"/>
    </location>
</feature>
<dbReference type="GO" id="GO:0044773">
    <property type="term" value="P:mitotic DNA damage checkpoint signaling"/>
    <property type="evidence" value="ECO:0007669"/>
    <property type="project" value="TreeGrafter"/>
</dbReference>
<dbReference type="Proteomes" id="UP000623467">
    <property type="component" value="Unassembled WGS sequence"/>
</dbReference>
<organism evidence="6 7">
    <name type="scientific">Mycena sanguinolenta</name>
    <dbReference type="NCBI Taxonomy" id="230812"/>
    <lineage>
        <taxon>Eukaryota</taxon>
        <taxon>Fungi</taxon>
        <taxon>Dikarya</taxon>
        <taxon>Basidiomycota</taxon>
        <taxon>Agaricomycotina</taxon>
        <taxon>Agaricomycetes</taxon>
        <taxon>Agaricomycetidae</taxon>
        <taxon>Agaricales</taxon>
        <taxon>Marasmiineae</taxon>
        <taxon>Mycenaceae</taxon>
        <taxon>Mycena</taxon>
    </lineage>
</organism>
<dbReference type="PROSITE" id="PS00108">
    <property type="entry name" value="PROTEIN_KINASE_ST"/>
    <property type="match status" value="1"/>
</dbReference>
<dbReference type="InterPro" id="IPR011009">
    <property type="entry name" value="Kinase-like_dom_sf"/>
</dbReference>
<comment type="similarity">
    <text evidence="4">Belongs to the protein kinase superfamily.</text>
</comment>
<comment type="caution">
    <text evidence="6">The sequence shown here is derived from an EMBL/GenBank/DDBJ whole genome shotgun (WGS) entry which is preliminary data.</text>
</comment>
<dbReference type="GO" id="GO:0005634">
    <property type="term" value="C:nucleus"/>
    <property type="evidence" value="ECO:0007669"/>
    <property type="project" value="TreeGrafter"/>
</dbReference>
<dbReference type="InterPro" id="IPR017441">
    <property type="entry name" value="Protein_kinase_ATP_BS"/>
</dbReference>
<evidence type="ECO:0000256" key="2">
    <source>
        <dbReference type="ARBA" id="ARBA00022840"/>
    </source>
</evidence>
<dbReference type="InterPro" id="IPR000719">
    <property type="entry name" value="Prot_kinase_dom"/>
</dbReference>
<evidence type="ECO:0000256" key="4">
    <source>
        <dbReference type="RuleBase" id="RU000304"/>
    </source>
</evidence>
<dbReference type="InterPro" id="IPR008271">
    <property type="entry name" value="Ser/Thr_kinase_AS"/>
</dbReference>
<gene>
    <name evidence="6" type="ORF">MSAN_02232200</name>
</gene>
<proteinExistence type="inferred from homology"/>
<keyword evidence="6" id="KW-0808">Transferase</keyword>
<dbReference type="PANTHER" id="PTHR44167:SF24">
    <property type="entry name" value="SERINE_THREONINE-PROTEIN KINASE CHK2"/>
    <property type="match status" value="1"/>
</dbReference>
<dbReference type="PROSITE" id="PS00107">
    <property type="entry name" value="PROTEIN_KINASE_ATP"/>
    <property type="match status" value="1"/>
</dbReference>
<evidence type="ECO:0000313" key="7">
    <source>
        <dbReference type="Proteomes" id="UP000623467"/>
    </source>
</evidence>
<dbReference type="PROSITE" id="PS50011">
    <property type="entry name" value="PROTEIN_KINASE_DOM"/>
    <property type="match status" value="1"/>
</dbReference>
<dbReference type="EMBL" id="JACAZH010000033">
    <property type="protein sequence ID" value="KAF7337589.1"/>
    <property type="molecule type" value="Genomic_DNA"/>
</dbReference>
<evidence type="ECO:0000256" key="3">
    <source>
        <dbReference type="PROSITE-ProRule" id="PRU10141"/>
    </source>
</evidence>
<evidence type="ECO:0000259" key="5">
    <source>
        <dbReference type="PROSITE" id="PS50011"/>
    </source>
</evidence>
<dbReference type="PANTHER" id="PTHR44167">
    <property type="entry name" value="OVARIAN-SPECIFIC SERINE/THREONINE-PROTEIN KINASE LOK-RELATED"/>
    <property type="match status" value="1"/>
</dbReference>
<evidence type="ECO:0000313" key="6">
    <source>
        <dbReference type="EMBL" id="KAF7337589.1"/>
    </source>
</evidence>
<dbReference type="SMART" id="SM00220">
    <property type="entry name" value="S_TKc"/>
    <property type="match status" value="1"/>
</dbReference>
<keyword evidence="7" id="KW-1185">Reference proteome</keyword>
<accession>A0A8H6XBA4</accession>
<sequence>MRSVSATLLTTPFLPSTLIFYLLKLTSSPFASNLLRLKPPQTIMPSTSHILPDLTGEFIDDGYLQLLSLLGSGAYGKVYKAVDTTSLSHDDPAYYAVKCLPRFKQGTREAELQDNEISLHRMVSDHPGVITFHRHFYTKELVFVVLDFCSGGDFFDALVSRKVFRGNPTLIKKAFGELLDAVEFIHRNSIYHRDLKPENILCNSAGTDVRLADFGLSTQVSVSTQFGCGSRFYMSPGMLSLPSSAMRC</sequence>
<keyword evidence="2 3" id="KW-0067">ATP-binding</keyword>